<dbReference type="Proteomes" id="UP000887561">
    <property type="component" value="Unplaced"/>
</dbReference>
<protein>
    <submittedName>
        <fullName evidence="3">Uncharacterized protein</fullName>
    </submittedName>
</protein>
<feature type="region of interest" description="Disordered" evidence="1">
    <location>
        <begin position="1"/>
        <end position="27"/>
    </location>
</feature>
<dbReference type="WBParaSite" id="scaffold40256_cov284.g23687">
    <property type="protein sequence ID" value="scaffold40256_cov284.g23687"/>
    <property type="gene ID" value="scaffold40256_cov284.g23687"/>
</dbReference>
<organism evidence="2 3">
    <name type="scientific">Meloidogyne javanica</name>
    <name type="common">Root-knot nematode worm</name>
    <dbReference type="NCBI Taxonomy" id="6303"/>
    <lineage>
        <taxon>Eukaryota</taxon>
        <taxon>Metazoa</taxon>
        <taxon>Ecdysozoa</taxon>
        <taxon>Nematoda</taxon>
        <taxon>Chromadorea</taxon>
        <taxon>Rhabditida</taxon>
        <taxon>Tylenchina</taxon>
        <taxon>Tylenchomorpha</taxon>
        <taxon>Tylenchoidea</taxon>
        <taxon>Meloidogynidae</taxon>
        <taxon>Meloidogyninae</taxon>
        <taxon>Meloidogyne</taxon>
        <taxon>Meloidogyne incognita group</taxon>
    </lineage>
</organism>
<feature type="compositionally biased region" description="Low complexity" evidence="1">
    <location>
        <begin position="8"/>
        <end position="22"/>
    </location>
</feature>
<keyword evidence="2" id="KW-1185">Reference proteome</keyword>
<accession>A0A915MI85</accession>
<reference evidence="3" key="1">
    <citation type="submission" date="2022-11" db="UniProtKB">
        <authorList>
            <consortium name="WormBaseParasite"/>
        </authorList>
    </citation>
    <scope>IDENTIFICATION</scope>
</reference>
<evidence type="ECO:0000313" key="3">
    <source>
        <dbReference type="WBParaSite" id="scaffold40256_cov284.g23687"/>
    </source>
</evidence>
<proteinExistence type="predicted"/>
<evidence type="ECO:0000256" key="1">
    <source>
        <dbReference type="SAM" id="MobiDB-lite"/>
    </source>
</evidence>
<name>A0A915MI85_MELJA</name>
<dbReference type="AlphaFoldDB" id="A0A915MI85"/>
<evidence type="ECO:0000313" key="2">
    <source>
        <dbReference type="Proteomes" id="UP000887561"/>
    </source>
</evidence>
<sequence length="41" mass="4575">MTAVIQRDVVNSSNNNSKLVDNSNDKQADIEIVEGELKQEE</sequence>